<proteinExistence type="predicted"/>
<accession>A0AAW2EP28</accession>
<dbReference type="Proteomes" id="UP001430953">
    <property type="component" value="Unassembled WGS sequence"/>
</dbReference>
<sequence length="141" mass="16023">MPLFPLTFPPPHLDTSFVFLIPHHLAEVFETGASASESFNEIDFTPRRTTKVPASKEIVLGMLDDVLLTVSHVLFLQSLSFAKCEVLEAAATLLETSISGRIRISCTYCALLLHFIFKRKIDEYKILRLRSNQFASRARYF</sequence>
<dbReference type="EMBL" id="JADYXP020000020">
    <property type="protein sequence ID" value="KAL0104528.1"/>
    <property type="molecule type" value="Genomic_DNA"/>
</dbReference>
<reference evidence="1 2" key="1">
    <citation type="submission" date="2023-03" db="EMBL/GenBank/DDBJ databases">
        <title>High recombination rates correlate with genetic variation in Cardiocondyla obscurior ants.</title>
        <authorList>
            <person name="Errbii M."/>
        </authorList>
    </citation>
    <scope>NUCLEOTIDE SEQUENCE [LARGE SCALE GENOMIC DNA]</scope>
    <source>
        <strain evidence="1">Alpha-2009</strain>
        <tissue evidence="1">Whole body</tissue>
    </source>
</reference>
<organism evidence="1 2">
    <name type="scientific">Cardiocondyla obscurior</name>
    <dbReference type="NCBI Taxonomy" id="286306"/>
    <lineage>
        <taxon>Eukaryota</taxon>
        <taxon>Metazoa</taxon>
        <taxon>Ecdysozoa</taxon>
        <taxon>Arthropoda</taxon>
        <taxon>Hexapoda</taxon>
        <taxon>Insecta</taxon>
        <taxon>Pterygota</taxon>
        <taxon>Neoptera</taxon>
        <taxon>Endopterygota</taxon>
        <taxon>Hymenoptera</taxon>
        <taxon>Apocrita</taxon>
        <taxon>Aculeata</taxon>
        <taxon>Formicoidea</taxon>
        <taxon>Formicidae</taxon>
        <taxon>Myrmicinae</taxon>
        <taxon>Cardiocondyla</taxon>
    </lineage>
</organism>
<dbReference type="AlphaFoldDB" id="A0AAW2EP28"/>
<evidence type="ECO:0000313" key="1">
    <source>
        <dbReference type="EMBL" id="KAL0104528.1"/>
    </source>
</evidence>
<name>A0AAW2EP28_9HYME</name>
<evidence type="ECO:0000313" key="2">
    <source>
        <dbReference type="Proteomes" id="UP001430953"/>
    </source>
</evidence>
<keyword evidence="2" id="KW-1185">Reference proteome</keyword>
<comment type="caution">
    <text evidence="1">The sequence shown here is derived from an EMBL/GenBank/DDBJ whole genome shotgun (WGS) entry which is preliminary data.</text>
</comment>
<protein>
    <submittedName>
        <fullName evidence="1">Uncharacterized protein</fullName>
    </submittedName>
</protein>
<gene>
    <name evidence="1" type="ORF">PUN28_017325</name>
</gene>